<dbReference type="InterPro" id="IPR003593">
    <property type="entry name" value="AAA+_ATPase"/>
</dbReference>
<dbReference type="SUPFAM" id="SSF52540">
    <property type="entry name" value="P-loop containing nucleoside triphosphate hydrolases"/>
    <property type="match status" value="1"/>
</dbReference>
<evidence type="ECO:0000313" key="7">
    <source>
        <dbReference type="EMBL" id="USG62529.1"/>
    </source>
</evidence>
<evidence type="ECO:0000256" key="3">
    <source>
        <dbReference type="ARBA" id="ARBA00022741"/>
    </source>
</evidence>
<evidence type="ECO:0000313" key="8">
    <source>
        <dbReference type="Proteomes" id="UP001056291"/>
    </source>
</evidence>
<keyword evidence="5" id="KW-0029">Amino-acid transport</keyword>
<dbReference type="SMART" id="SM00382">
    <property type="entry name" value="AAA"/>
    <property type="match status" value="1"/>
</dbReference>
<dbReference type="InterPro" id="IPR052156">
    <property type="entry name" value="BCAA_Transport_ATP-bd_LivF"/>
</dbReference>
<keyword evidence="8" id="KW-1185">Reference proteome</keyword>
<protein>
    <submittedName>
        <fullName evidence="7">ABC transporter ATP-binding protein</fullName>
    </submittedName>
</protein>
<dbReference type="PANTHER" id="PTHR43820:SF4">
    <property type="entry name" value="HIGH-AFFINITY BRANCHED-CHAIN AMINO ACID TRANSPORT ATP-BINDING PROTEIN LIVF"/>
    <property type="match status" value="1"/>
</dbReference>
<reference evidence="7" key="1">
    <citation type="submission" date="2022-06" db="EMBL/GenBank/DDBJ databases">
        <title>Sneathiella actinostolidae sp. nov., isolated from a sea anemonein the Western Pacific Ocean.</title>
        <authorList>
            <person name="Wei M.J."/>
        </authorList>
    </citation>
    <scope>NUCLEOTIDE SEQUENCE</scope>
    <source>
        <strain evidence="7">PHK-P5</strain>
    </source>
</reference>
<dbReference type="Gene3D" id="3.40.50.300">
    <property type="entry name" value="P-loop containing nucleotide triphosphate hydrolases"/>
    <property type="match status" value="1"/>
</dbReference>
<evidence type="ECO:0000256" key="2">
    <source>
        <dbReference type="ARBA" id="ARBA00022448"/>
    </source>
</evidence>
<dbReference type="Proteomes" id="UP001056291">
    <property type="component" value="Chromosome"/>
</dbReference>
<dbReference type="EMBL" id="CP098747">
    <property type="protein sequence ID" value="USG62529.1"/>
    <property type="molecule type" value="Genomic_DNA"/>
</dbReference>
<dbReference type="InterPro" id="IPR027417">
    <property type="entry name" value="P-loop_NTPase"/>
</dbReference>
<name>A0ABY4W6H5_9PROT</name>
<evidence type="ECO:0000259" key="6">
    <source>
        <dbReference type="PROSITE" id="PS50893"/>
    </source>
</evidence>
<dbReference type="InterPro" id="IPR017871">
    <property type="entry name" value="ABC_transporter-like_CS"/>
</dbReference>
<evidence type="ECO:0000256" key="1">
    <source>
        <dbReference type="ARBA" id="ARBA00005417"/>
    </source>
</evidence>
<evidence type="ECO:0000256" key="5">
    <source>
        <dbReference type="ARBA" id="ARBA00022970"/>
    </source>
</evidence>
<comment type="similarity">
    <text evidence="1">Belongs to the ABC transporter superfamily.</text>
</comment>
<dbReference type="InterPro" id="IPR003439">
    <property type="entry name" value="ABC_transporter-like_ATP-bd"/>
</dbReference>
<dbReference type="CDD" id="cd03224">
    <property type="entry name" value="ABC_TM1139_LivF_branched"/>
    <property type="match status" value="1"/>
</dbReference>
<feature type="domain" description="ABC transporter" evidence="6">
    <location>
        <begin position="7"/>
        <end position="239"/>
    </location>
</feature>
<keyword evidence="4 7" id="KW-0067">ATP-binding</keyword>
<keyword evidence="2" id="KW-0813">Transport</keyword>
<organism evidence="7 8">
    <name type="scientific">Sneathiella marina</name>
    <dbReference type="NCBI Taxonomy" id="2950108"/>
    <lineage>
        <taxon>Bacteria</taxon>
        <taxon>Pseudomonadati</taxon>
        <taxon>Pseudomonadota</taxon>
        <taxon>Alphaproteobacteria</taxon>
        <taxon>Sneathiellales</taxon>
        <taxon>Sneathiellaceae</taxon>
        <taxon>Sneathiella</taxon>
    </lineage>
</organism>
<dbReference type="Pfam" id="PF00005">
    <property type="entry name" value="ABC_tran"/>
    <property type="match status" value="1"/>
</dbReference>
<sequence length="262" mass="28912">MQKKLLLRLKDVASGYGKVPVLHGIDLDVYENEIVGILGHNGMGKTTLLKAVMGFLPTKSGTIEYANTDVTRYPTNARARLGIGYVPQGRGIFPQLTVQENLRFAYRNMGQGSEADLIAQILSDFPRLERLLDREGGALSGGEQQLLALARCLMQAPDFLLLDEPTEGIQPSIIEEMADTLIDQRNRRGFGILLVEQNFDFIADLSDRVLVLERGEITGSLSRSELSDREKVDRFLGFGAARSTRATVGLDGEDEQEISENV</sequence>
<gene>
    <name evidence="7" type="ORF">NBZ79_06020</name>
</gene>
<dbReference type="PROSITE" id="PS00211">
    <property type="entry name" value="ABC_TRANSPORTER_1"/>
    <property type="match status" value="1"/>
</dbReference>
<keyword evidence="3" id="KW-0547">Nucleotide-binding</keyword>
<dbReference type="PROSITE" id="PS50893">
    <property type="entry name" value="ABC_TRANSPORTER_2"/>
    <property type="match status" value="1"/>
</dbReference>
<dbReference type="PANTHER" id="PTHR43820">
    <property type="entry name" value="HIGH-AFFINITY BRANCHED-CHAIN AMINO ACID TRANSPORT ATP-BINDING PROTEIN LIVF"/>
    <property type="match status" value="1"/>
</dbReference>
<proteinExistence type="inferred from homology"/>
<accession>A0ABY4W6H5</accession>
<evidence type="ECO:0000256" key="4">
    <source>
        <dbReference type="ARBA" id="ARBA00022840"/>
    </source>
</evidence>
<dbReference type="GO" id="GO:0005524">
    <property type="term" value="F:ATP binding"/>
    <property type="evidence" value="ECO:0007669"/>
    <property type="project" value="UniProtKB-KW"/>
</dbReference>
<dbReference type="RefSeq" id="WP_251936376.1">
    <property type="nucleotide sequence ID" value="NZ_CP098747.1"/>
</dbReference>